<dbReference type="PROSITE" id="PS51257">
    <property type="entry name" value="PROKAR_LIPOPROTEIN"/>
    <property type="match status" value="1"/>
</dbReference>
<dbReference type="Gene3D" id="3.40.190.10">
    <property type="entry name" value="Periplasmic binding protein-like II"/>
    <property type="match status" value="1"/>
</dbReference>
<dbReference type="InterPro" id="IPR001638">
    <property type="entry name" value="Solute-binding_3/MltF_N"/>
</dbReference>
<protein>
    <submittedName>
        <fullName evidence="2">Transporter substrate-binding domain-containing protein</fullName>
    </submittedName>
</protein>
<dbReference type="Pfam" id="PF00497">
    <property type="entry name" value="SBP_bac_3"/>
    <property type="match status" value="1"/>
</dbReference>
<sequence>MTPRETTPHGAKGVDNSIVLKILIPLAALSLLAACDDLRFPRDVEDTLETVLSDQKMTVAVSENPPWVVLADGQPPQGVEAELTRAFAETLGVAIEWKHLGAFAALEGLEKGDIDLAIGGFTRKDVTPVKGAAPSYPYFEESFVIGSRGPDALPHDIEGQRVFVPPHLPLAALVEKEGGIPVDQWAEGLNLAAVPHWQLDEKDLTATETTLQRAQHVVAVQQGENAWLMEIEGFLRDEAGTIGARLRASAP</sequence>
<organism evidence="2 3">
    <name type="scientific">Sulfitobacter faviae</name>
    <dbReference type="NCBI Taxonomy" id="1775881"/>
    <lineage>
        <taxon>Bacteria</taxon>
        <taxon>Pseudomonadati</taxon>
        <taxon>Pseudomonadota</taxon>
        <taxon>Alphaproteobacteria</taxon>
        <taxon>Rhodobacterales</taxon>
        <taxon>Roseobacteraceae</taxon>
        <taxon>Sulfitobacter</taxon>
    </lineage>
</organism>
<name>A0AAX3LRZ3_9RHOB</name>
<dbReference type="SUPFAM" id="SSF53850">
    <property type="entry name" value="Periplasmic binding protein-like II"/>
    <property type="match status" value="1"/>
</dbReference>
<accession>A0AAX3LRZ3</accession>
<dbReference type="RefSeq" id="WP_271689203.1">
    <property type="nucleotide sequence ID" value="NZ_CP116423.1"/>
</dbReference>
<reference evidence="2" key="1">
    <citation type="submission" date="2023-01" db="EMBL/GenBank/DDBJ databases">
        <title>Comparative genomic analysis of cold water coral derived Sulfitobacter faviae: insights into their metabolism and habitat adaptation.</title>
        <authorList>
            <person name="Guo Y."/>
            <person name="Lin S."/>
            <person name="Huang Z."/>
            <person name="Tang K."/>
            <person name="Wang X."/>
        </authorList>
    </citation>
    <scope>NUCLEOTIDE SEQUENCE</scope>
    <source>
        <strain evidence="2">SCSIO W_1865</strain>
    </source>
</reference>
<dbReference type="EMBL" id="CP116423">
    <property type="protein sequence ID" value="WCE71013.1"/>
    <property type="molecule type" value="Genomic_DNA"/>
</dbReference>
<proteinExistence type="predicted"/>
<evidence type="ECO:0000313" key="3">
    <source>
        <dbReference type="Proteomes" id="UP001210770"/>
    </source>
</evidence>
<evidence type="ECO:0000259" key="1">
    <source>
        <dbReference type="Pfam" id="PF00497"/>
    </source>
</evidence>
<gene>
    <name evidence="2" type="ORF">PL336_04005</name>
</gene>
<dbReference type="AlphaFoldDB" id="A0AAX3LRZ3"/>
<feature type="domain" description="Solute-binding protein family 3/N-terminal" evidence="1">
    <location>
        <begin position="58"/>
        <end position="232"/>
    </location>
</feature>
<dbReference type="Proteomes" id="UP001210770">
    <property type="component" value="Chromosome"/>
</dbReference>
<evidence type="ECO:0000313" key="2">
    <source>
        <dbReference type="EMBL" id="WCE71013.1"/>
    </source>
</evidence>